<dbReference type="RefSeq" id="WP_288186210.1">
    <property type="nucleotide sequence ID" value="NZ_LT608335.1"/>
</dbReference>
<evidence type="ECO:0000313" key="2">
    <source>
        <dbReference type="EMBL" id="SCM82850.1"/>
    </source>
</evidence>
<evidence type="ECO:0000259" key="1">
    <source>
        <dbReference type="PROSITE" id="PS51186"/>
    </source>
</evidence>
<accession>A0A212LZD2</accession>
<dbReference type="CDD" id="cd04301">
    <property type="entry name" value="NAT_SF"/>
    <property type="match status" value="1"/>
</dbReference>
<dbReference type="AlphaFoldDB" id="A0A212LZD2"/>
<reference evidence="2" key="1">
    <citation type="submission" date="2016-08" db="EMBL/GenBank/DDBJ databases">
        <authorList>
            <person name="Seilhamer J.J."/>
        </authorList>
    </citation>
    <scope>NUCLEOTIDE SEQUENCE</scope>
    <source>
        <strain evidence="2">86</strain>
    </source>
</reference>
<dbReference type="GO" id="GO:0016747">
    <property type="term" value="F:acyltransferase activity, transferring groups other than amino-acyl groups"/>
    <property type="evidence" value="ECO:0007669"/>
    <property type="project" value="InterPro"/>
</dbReference>
<proteinExistence type="predicted"/>
<gene>
    <name evidence="2" type="ORF">KL86SPO_50622</name>
</gene>
<dbReference type="Gene3D" id="3.40.630.30">
    <property type="match status" value="1"/>
</dbReference>
<dbReference type="SUPFAM" id="SSF55729">
    <property type="entry name" value="Acyl-CoA N-acyltransferases (Nat)"/>
    <property type="match status" value="1"/>
</dbReference>
<dbReference type="InterPro" id="IPR016181">
    <property type="entry name" value="Acyl_CoA_acyltransferase"/>
</dbReference>
<dbReference type="PROSITE" id="PS51186">
    <property type="entry name" value="GNAT"/>
    <property type="match status" value="1"/>
</dbReference>
<dbReference type="EMBL" id="FMJE01000005">
    <property type="protein sequence ID" value="SCM82850.1"/>
    <property type="molecule type" value="Genomic_DNA"/>
</dbReference>
<feature type="domain" description="N-acetyltransferase" evidence="1">
    <location>
        <begin position="3"/>
        <end position="157"/>
    </location>
</feature>
<organism evidence="2">
    <name type="scientific">uncultured Sporomusa sp</name>
    <dbReference type="NCBI Taxonomy" id="307249"/>
    <lineage>
        <taxon>Bacteria</taxon>
        <taxon>Bacillati</taxon>
        <taxon>Bacillota</taxon>
        <taxon>Negativicutes</taxon>
        <taxon>Selenomonadales</taxon>
        <taxon>Sporomusaceae</taxon>
        <taxon>Sporomusa</taxon>
        <taxon>environmental samples</taxon>
    </lineage>
</organism>
<sequence length="179" mass="19885">MKIYIRQENEADFDRVYEVVQIAFHNAEHTDYDEHNLINRLRKSSAFIPELSLVAVVDDEVVGHILFTRIEIININESHTALALAPVSVIPAMQGKGLGGTLILEGHKIAKELGFTSVIVLGHSGYYPQFGYIPASKFGITAPFEVPDEAFMACELTLNGLFNVSGTVQYAKEFFPKVK</sequence>
<dbReference type="InterPro" id="IPR000182">
    <property type="entry name" value="GNAT_dom"/>
</dbReference>
<keyword evidence="2" id="KW-0808">Transferase</keyword>
<protein>
    <submittedName>
        <fullName evidence="2">N-acetyltransferase GCN5</fullName>
    </submittedName>
</protein>
<name>A0A212LZD2_9FIRM</name>
<dbReference type="Pfam" id="PF00583">
    <property type="entry name" value="Acetyltransf_1"/>
    <property type="match status" value="1"/>
</dbReference>